<gene>
    <name evidence="2" type="ORF">ACFOGP_03865</name>
</gene>
<reference evidence="3" key="1">
    <citation type="journal article" date="2019" name="Int. J. Syst. Evol. Microbiol.">
        <title>The Global Catalogue of Microorganisms (GCM) 10K type strain sequencing project: providing services to taxonomists for standard genome sequencing and annotation.</title>
        <authorList>
            <consortium name="The Broad Institute Genomics Platform"/>
            <consortium name="The Broad Institute Genome Sequencing Center for Infectious Disease"/>
            <person name="Wu L."/>
            <person name="Ma J."/>
        </authorList>
    </citation>
    <scope>NUCLEOTIDE SEQUENCE [LARGE SCALE GENOMIC DNA]</scope>
    <source>
        <strain evidence="3">KCTC 52366</strain>
    </source>
</reference>
<dbReference type="RefSeq" id="WP_275631921.1">
    <property type="nucleotide sequence ID" value="NZ_JARGYD010000002.1"/>
</dbReference>
<keyword evidence="3" id="KW-1185">Reference proteome</keyword>
<dbReference type="Proteomes" id="UP001595632">
    <property type="component" value="Unassembled WGS sequence"/>
</dbReference>
<protein>
    <submittedName>
        <fullName evidence="2">Hint domain-containing protein</fullName>
    </submittedName>
</protein>
<name>A0ABV7GJS5_9RHOB</name>
<dbReference type="EMBL" id="JBHRTB010000010">
    <property type="protein sequence ID" value="MFC3141828.1"/>
    <property type="molecule type" value="Genomic_DNA"/>
</dbReference>
<comment type="caution">
    <text evidence="2">The sequence shown here is derived from an EMBL/GenBank/DDBJ whole genome shotgun (WGS) entry which is preliminary data.</text>
</comment>
<dbReference type="InterPro" id="IPR006141">
    <property type="entry name" value="Intein_N"/>
</dbReference>
<dbReference type="SUPFAM" id="SSF51294">
    <property type="entry name" value="Hedgehog/intein (Hint) domain"/>
    <property type="match status" value="1"/>
</dbReference>
<organism evidence="2 3">
    <name type="scientific">Psychromarinibacter halotolerans</name>
    <dbReference type="NCBI Taxonomy" id="1775175"/>
    <lineage>
        <taxon>Bacteria</taxon>
        <taxon>Pseudomonadati</taxon>
        <taxon>Pseudomonadota</taxon>
        <taxon>Alphaproteobacteria</taxon>
        <taxon>Rhodobacterales</taxon>
        <taxon>Paracoccaceae</taxon>
        <taxon>Psychromarinibacter</taxon>
    </lineage>
</organism>
<dbReference type="Pfam" id="PF13403">
    <property type="entry name" value="Hint_2"/>
    <property type="match status" value="1"/>
</dbReference>
<proteinExistence type="predicted"/>
<dbReference type="PROSITE" id="PS50817">
    <property type="entry name" value="INTEIN_N_TER"/>
    <property type="match status" value="1"/>
</dbReference>
<evidence type="ECO:0000259" key="1">
    <source>
        <dbReference type="Pfam" id="PF13403"/>
    </source>
</evidence>
<accession>A0ABV7GJS5</accession>
<evidence type="ECO:0000313" key="2">
    <source>
        <dbReference type="EMBL" id="MFC3141828.1"/>
    </source>
</evidence>
<feature type="domain" description="Hedgehog/Intein (Hint)" evidence="1">
    <location>
        <begin position="106"/>
        <end position="242"/>
    </location>
</feature>
<dbReference type="InterPro" id="IPR036844">
    <property type="entry name" value="Hint_dom_sf"/>
</dbReference>
<sequence>MPQTFSGFYSGTFDGTDFTVSGAYTNLPITFDDLADGTFDEETAVGDNVRIASSGDTSNVFKGTVTDLGVVIEVEGNDYLFTEIQSVADTTVLTVDTTTPYTYDVTCFAAGTLIATPDGTCAVEDLKTGDMVRTADGRDVAVKWVGHTTIHKTFAPAERLTPVRFRAGSLGDNIPARDLTVTADHAMLLDGALCNASALVNGADIDFVPLAEMEERTTFYHIELDRQEILIAEGAETESYVDHVARRSFDNYGEYLALYGDEPAIAELDLPRVASARLLPASVRARIGLDGAEVAFA</sequence>
<dbReference type="InterPro" id="IPR028992">
    <property type="entry name" value="Hedgehog/Intein_dom"/>
</dbReference>
<evidence type="ECO:0000313" key="3">
    <source>
        <dbReference type="Proteomes" id="UP001595632"/>
    </source>
</evidence>
<dbReference type="Gene3D" id="2.170.16.10">
    <property type="entry name" value="Hedgehog/Intein (Hint) domain"/>
    <property type="match status" value="1"/>
</dbReference>